<dbReference type="GO" id="GO:0005737">
    <property type="term" value="C:cytoplasm"/>
    <property type="evidence" value="ECO:0007669"/>
    <property type="project" value="UniProtKB-SubCell"/>
</dbReference>
<evidence type="ECO:0000256" key="13">
    <source>
        <dbReference type="ARBA" id="ARBA00022741"/>
    </source>
</evidence>
<evidence type="ECO:0000256" key="11">
    <source>
        <dbReference type="ARBA" id="ARBA00022605"/>
    </source>
</evidence>
<comment type="cofactor">
    <cofactor evidence="2 19">
        <name>NAD(+)</name>
        <dbReference type="ChEBI" id="CHEBI:57540"/>
    </cofactor>
</comment>
<evidence type="ECO:0000259" key="20">
    <source>
        <dbReference type="Pfam" id="PF01761"/>
    </source>
</evidence>
<keyword evidence="14 19" id="KW-0862">Zinc</keyword>
<dbReference type="InterPro" id="IPR030963">
    <property type="entry name" value="DHQ_synth_fam"/>
</dbReference>
<gene>
    <name evidence="19 22" type="primary">aroB</name>
    <name evidence="22" type="ORF">ENQ76_14145</name>
</gene>
<evidence type="ECO:0000256" key="1">
    <source>
        <dbReference type="ARBA" id="ARBA00001393"/>
    </source>
</evidence>
<dbReference type="GO" id="GO:0046872">
    <property type="term" value="F:metal ion binding"/>
    <property type="evidence" value="ECO:0007669"/>
    <property type="project" value="UniProtKB-KW"/>
</dbReference>
<dbReference type="GO" id="GO:0009423">
    <property type="term" value="P:chorismate biosynthetic process"/>
    <property type="evidence" value="ECO:0007669"/>
    <property type="project" value="UniProtKB-UniRule"/>
</dbReference>
<evidence type="ECO:0000256" key="17">
    <source>
        <dbReference type="ARBA" id="ARBA00023239"/>
    </source>
</evidence>
<evidence type="ECO:0000256" key="7">
    <source>
        <dbReference type="ARBA" id="ARBA00005412"/>
    </source>
</evidence>
<comment type="cofactor">
    <cofactor evidence="3">
        <name>Zn(2+)</name>
        <dbReference type="ChEBI" id="CHEBI:29105"/>
    </cofactor>
</comment>
<dbReference type="Pfam" id="PF24621">
    <property type="entry name" value="DHQS_C"/>
    <property type="match status" value="1"/>
</dbReference>
<organism evidence="22">
    <name type="scientific">Schlesneria paludicola</name>
    <dbReference type="NCBI Taxonomy" id="360056"/>
    <lineage>
        <taxon>Bacteria</taxon>
        <taxon>Pseudomonadati</taxon>
        <taxon>Planctomycetota</taxon>
        <taxon>Planctomycetia</taxon>
        <taxon>Planctomycetales</taxon>
        <taxon>Planctomycetaceae</taxon>
        <taxon>Schlesneria</taxon>
    </lineage>
</organism>
<feature type="binding site" evidence="19">
    <location>
        <begin position="118"/>
        <end position="122"/>
    </location>
    <ligand>
        <name>NAD(+)</name>
        <dbReference type="ChEBI" id="CHEBI:57540"/>
    </ligand>
</feature>
<feature type="domain" description="3-dehydroquinate synthase N-terminal" evidence="20">
    <location>
        <begin position="80"/>
        <end position="192"/>
    </location>
</feature>
<comment type="pathway">
    <text evidence="6 19">Metabolic intermediate biosynthesis; chorismate biosynthesis; chorismate from D-erythrose 4-phosphate and phosphoenolpyruvate: step 2/7.</text>
</comment>
<feature type="binding site" evidence="19">
    <location>
        <position position="197"/>
    </location>
    <ligand>
        <name>Zn(2+)</name>
        <dbReference type="ChEBI" id="CHEBI:29105"/>
    </ligand>
</feature>
<evidence type="ECO:0000256" key="10">
    <source>
        <dbReference type="ARBA" id="ARBA00022490"/>
    </source>
</evidence>
<evidence type="ECO:0000256" key="2">
    <source>
        <dbReference type="ARBA" id="ARBA00001911"/>
    </source>
</evidence>
<feature type="binding site" evidence="19">
    <location>
        <position position="164"/>
    </location>
    <ligand>
        <name>NAD(+)</name>
        <dbReference type="ChEBI" id="CHEBI:57540"/>
    </ligand>
</feature>
<comment type="similarity">
    <text evidence="7 19">Belongs to the sugar phosphate cyclases superfamily. Dehydroquinate synthase family.</text>
</comment>
<evidence type="ECO:0000256" key="9">
    <source>
        <dbReference type="ARBA" id="ARBA00017684"/>
    </source>
</evidence>
<dbReference type="PANTHER" id="PTHR43622">
    <property type="entry name" value="3-DEHYDROQUINATE SYNTHASE"/>
    <property type="match status" value="1"/>
</dbReference>
<keyword evidence="11 19" id="KW-0028">Amino-acid biosynthesis</keyword>
<dbReference type="FunFam" id="3.40.50.1970:FF:000007">
    <property type="entry name" value="Pentafunctional AROM polypeptide"/>
    <property type="match status" value="1"/>
</dbReference>
<feature type="binding site" evidence="19">
    <location>
        <position position="261"/>
    </location>
    <ligand>
        <name>Zn(2+)</name>
        <dbReference type="ChEBI" id="CHEBI:29105"/>
    </ligand>
</feature>
<dbReference type="HAMAP" id="MF_00110">
    <property type="entry name" value="DHQ_synthase"/>
    <property type="match status" value="1"/>
</dbReference>
<evidence type="ECO:0000256" key="19">
    <source>
        <dbReference type="HAMAP-Rule" id="MF_00110"/>
    </source>
</evidence>
<accession>A0A7C2K241</accession>
<name>A0A7C2K241_9PLAN</name>
<feature type="domain" description="3-dehydroquinate synthase C-terminal" evidence="21">
    <location>
        <begin position="194"/>
        <end position="341"/>
    </location>
</feature>
<dbReference type="CDD" id="cd08195">
    <property type="entry name" value="DHQS"/>
    <property type="match status" value="1"/>
</dbReference>
<evidence type="ECO:0000256" key="6">
    <source>
        <dbReference type="ARBA" id="ARBA00004661"/>
    </source>
</evidence>
<protein>
    <recommendedName>
        <fullName evidence="9 19">3-dehydroquinate synthase</fullName>
        <shortName evidence="19">DHQS</shortName>
        <ecNumber evidence="8 19">4.2.3.4</ecNumber>
    </recommendedName>
</protein>
<evidence type="ECO:0000256" key="5">
    <source>
        <dbReference type="ARBA" id="ARBA00004496"/>
    </source>
</evidence>
<dbReference type="GO" id="GO:0000166">
    <property type="term" value="F:nucleotide binding"/>
    <property type="evidence" value="ECO:0007669"/>
    <property type="project" value="UniProtKB-KW"/>
</dbReference>
<dbReference type="InterPro" id="IPR030960">
    <property type="entry name" value="DHQS/DOIS_N"/>
</dbReference>
<dbReference type="EMBL" id="DSOK01000389">
    <property type="protein sequence ID" value="HEN16598.1"/>
    <property type="molecule type" value="Genomic_DNA"/>
</dbReference>
<keyword evidence="15 19" id="KW-0520">NAD</keyword>
<evidence type="ECO:0000256" key="18">
    <source>
        <dbReference type="ARBA" id="ARBA00023285"/>
    </source>
</evidence>
<dbReference type="GO" id="GO:0003856">
    <property type="term" value="F:3-dehydroquinate synthase activity"/>
    <property type="evidence" value="ECO:0007669"/>
    <property type="project" value="UniProtKB-UniRule"/>
</dbReference>
<keyword evidence="18 19" id="KW-0170">Cobalt</keyword>
<feature type="binding site" evidence="19">
    <location>
        <position position="278"/>
    </location>
    <ligand>
        <name>Zn(2+)</name>
        <dbReference type="ChEBI" id="CHEBI:29105"/>
    </ligand>
</feature>
<dbReference type="SUPFAM" id="SSF56796">
    <property type="entry name" value="Dehydroquinate synthase-like"/>
    <property type="match status" value="1"/>
</dbReference>
<dbReference type="GO" id="GO:0008652">
    <property type="term" value="P:amino acid biosynthetic process"/>
    <property type="evidence" value="ECO:0007669"/>
    <property type="project" value="UniProtKB-KW"/>
</dbReference>
<evidence type="ECO:0000259" key="21">
    <source>
        <dbReference type="Pfam" id="PF24621"/>
    </source>
</evidence>
<keyword evidence="13 19" id="KW-0547">Nucleotide-binding</keyword>
<dbReference type="UniPathway" id="UPA00053">
    <property type="reaction ID" value="UER00085"/>
</dbReference>
<feature type="binding site" evidence="19">
    <location>
        <begin position="142"/>
        <end position="143"/>
    </location>
    <ligand>
        <name>NAD(+)</name>
        <dbReference type="ChEBI" id="CHEBI:57540"/>
    </ligand>
</feature>
<dbReference type="EC" id="4.2.3.4" evidence="8 19"/>
<evidence type="ECO:0000256" key="12">
    <source>
        <dbReference type="ARBA" id="ARBA00022723"/>
    </source>
</evidence>
<keyword evidence="16 19" id="KW-0057">Aromatic amino acid biosynthesis</keyword>
<dbReference type="Gene3D" id="1.20.1090.10">
    <property type="entry name" value="Dehydroquinate synthase-like - alpha domain"/>
    <property type="match status" value="1"/>
</dbReference>
<evidence type="ECO:0000256" key="8">
    <source>
        <dbReference type="ARBA" id="ARBA00013031"/>
    </source>
</evidence>
<dbReference type="InterPro" id="IPR016037">
    <property type="entry name" value="DHQ_synth_AroB"/>
</dbReference>
<comment type="caution">
    <text evidence="22">The sequence shown here is derived from an EMBL/GenBank/DDBJ whole genome shotgun (WGS) entry which is preliminary data.</text>
</comment>
<comment type="caution">
    <text evidence="19">Lacks conserved residue(s) required for the propagation of feature annotation.</text>
</comment>
<feature type="binding site" evidence="19">
    <location>
        <position position="155"/>
    </location>
    <ligand>
        <name>NAD(+)</name>
        <dbReference type="ChEBI" id="CHEBI:57540"/>
    </ligand>
</feature>
<dbReference type="PANTHER" id="PTHR43622:SF7">
    <property type="entry name" value="3-DEHYDROQUINATE SYNTHASE, CHLOROPLASTIC"/>
    <property type="match status" value="1"/>
</dbReference>
<sequence>MSTAEQTVCVSLGPRTYEILIGADLLPRAAEVVWRWHVQHIGKPPASPRGLIVTDSHVAASHAATVQASLREAGWQTERVVLPAGEPSKSLDVIAGVYDRLIDWQADRQTVVFAVGGGVVGDAAGFVAATYARGVPFVQIPTTLLADVDSSVGGKVGINHPRAKNMIGAFHQPMGVLIDTTALSTLPDREYRSGLAEVVKYGVILDPDLFAELETHAAELNTRVPARLTRVIARSCRLKADIVEKDEFERTGLRAALNYGHTFAHAFEALCGYGELLHGEAVSIGMVCASRLAERRGLIDASVTERQVRLLEQFRLPVALPPGSRVAADEALGRMRLDKKAVAGQLRFVLPTRLGHVETIAQIPEADVRAVLATVGVV</sequence>
<comment type="function">
    <text evidence="4 19">Catalyzes the conversion of 3-deoxy-D-arabino-heptulosonate 7-phosphate (DAHP) to dehydroquinate (DHQ).</text>
</comment>
<dbReference type="Gene3D" id="3.40.50.1970">
    <property type="match status" value="1"/>
</dbReference>
<dbReference type="PIRSF" id="PIRSF001455">
    <property type="entry name" value="DHQ_synth"/>
    <property type="match status" value="1"/>
</dbReference>
<evidence type="ECO:0000313" key="22">
    <source>
        <dbReference type="EMBL" id="HEN16598.1"/>
    </source>
</evidence>
<dbReference type="InterPro" id="IPR056179">
    <property type="entry name" value="DHQS_C"/>
</dbReference>
<evidence type="ECO:0000256" key="3">
    <source>
        <dbReference type="ARBA" id="ARBA00001947"/>
    </source>
</evidence>
<evidence type="ECO:0000256" key="14">
    <source>
        <dbReference type="ARBA" id="ARBA00022833"/>
    </source>
</evidence>
<keyword evidence="17 19" id="KW-0456">Lyase</keyword>
<comment type="catalytic activity">
    <reaction evidence="1 19">
        <text>7-phospho-2-dehydro-3-deoxy-D-arabino-heptonate = 3-dehydroquinate + phosphate</text>
        <dbReference type="Rhea" id="RHEA:21968"/>
        <dbReference type="ChEBI" id="CHEBI:32364"/>
        <dbReference type="ChEBI" id="CHEBI:43474"/>
        <dbReference type="ChEBI" id="CHEBI:58394"/>
        <dbReference type="EC" id="4.2.3.4"/>
    </reaction>
</comment>
<dbReference type="Pfam" id="PF01761">
    <property type="entry name" value="DHQ_synthase"/>
    <property type="match status" value="1"/>
</dbReference>
<reference evidence="22" key="1">
    <citation type="journal article" date="2020" name="mSystems">
        <title>Genome- and Community-Level Interaction Insights into Carbon Utilization and Element Cycling Functions of Hydrothermarchaeota in Hydrothermal Sediment.</title>
        <authorList>
            <person name="Zhou Z."/>
            <person name="Liu Y."/>
            <person name="Xu W."/>
            <person name="Pan J."/>
            <person name="Luo Z.H."/>
            <person name="Li M."/>
        </authorList>
    </citation>
    <scope>NUCLEOTIDE SEQUENCE [LARGE SCALE GENOMIC DNA]</scope>
    <source>
        <strain evidence="22">SpSt-339</strain>
    </source>
</reference>
<evidence type="ECO:0000256" key="16">
    <source>
        <dbReference type="ARBA" id="ARBA00023141"/>
    </source>
</evidence>
<comment type="subcellular location">
    <subcellularLocation>
        <location evidence="5 19">Cytoplasm</location>
    </subcellularLocation>
</comment>
<keyword evidence="12 19" id="KW-0479">Metal-binding</keyword>
<dbReference type="AlphaFoldDB" id="A0A7C2K241"/>
<comment type="cofactor">
    <cofactor evidence="19">
        <name>Co(2+)</name>
        <dbReference type="ChEBI" id="CHEBI:48828"/>
    </cofactor>
    <cofactor evidence="19">
        <name>Zn(2+)</name>
        <dbReference type="ChEBI" id="CHEBI:29105"/>
    </cofactor>
    <text evidence="19">Binds 1 divalent metal cation per subunit. Can use either Co(2+) or Zn(2+).</text>
</comment>
<evidence type="ECO:0000256" key="4">
    <source>
        <dbReference type="ARBA" id="ARBA00003485"/>
    </source>
</evidence>
<dbReference type="InterPro" id="IPR050071">
    <property type="entry name" value="Dehydroquinate_synthase"/>
</dbReference>
<dbReference type="NCBIfam" id="TIGR01357">
    <property type="entry name" value="aroB"/>
    <property type="match status" value="1"/>
</dbReference>
<dbReference type="GO" id="GO:0009073">
    <property type="term" value="P:aromatic amino acid family biosynthetic process"/>
    <property type="evidence" value="ECO:0007669"/>
    <property type="project" value="UniProtKB-KW"/>
</dbReference>
<keyword evidence="10 19" id="KW-0963">Cytoplasm</keyword>
<evidence type="ECO:0000256" key="15">
    <source>
        <dbReference type="ARBA" id="ARBA00023027"/>
    </source>
</evidence>
<proteinExistence type="inferred from homology"/>